<accession>A0A1A9VT21</accession>
<feature type="region of interest" description="Disordered" evidence="1">
    <location>
        <begin position="73"/>
        <end position="105"/>
    </location>
</feature>
<name>A0A1A9VT21_GLOAU</name>
<dbReference type="AlphaFoldDB" id="A0A1A9VT21"/>
<protein>
    <submittedName>
        <fullName evidence="2">Uncharacterized protein</fullName>
    </submittedName>
</protein>
<dbReference type="VEuPathDB" id="VectorBase:GAUT046563"/>
<sequence length="126" mass="14456">MISNIVELGRAYYDTDTKLLVSVRKHEGGAGNAAILRKIGNEKHQTGNKITRKLSTDSQNFSRKRIFTQHVNYTSDLNDKKNNNKNNSNNANSHNNIKKVGRHFDRLPAGYELEHRRTYKSSNEKN</sequence>
<organism evidence="2 3">
    <name type="scientific">Glossina austeni</name>
    <name type="common">Savannah tsetse fly</name>
    <dbReference type="NCBI Taxonomy" id="7395"/>
    <lineage>
        <taxon>Eukaryota</taxon>
        <taxon>Metazoa</taxon>
        <taxon>Ecdysozoa</taxon>
        <taxon>Arthropoda</taxon>
        <taxon>Hexapoda</taxon>
        <taxon>Insecta</taxon>
        <taxon>Pterygota</taxon>
        <taxon>Neoptera</taxon>
        <taxon>Endopterygota</taxon>
        <taxon>Diptera</taxon>
        <taxon>Brachycera</taxon>
        <taxon>Muscomorpha</taxon>
        <taxon>Hippoboscoidea</taxon>
        <taxon>Glossinidae</taxon>
        <taxon>Glossina</taxon>
    </lineage>
</organism>
<reference evidence="2" key="1">
    <citation type="submission" date="2020-05" db="UniProtKB">
        <authorList>
            <consortium name="EnsemblMetazoa"/>
        </authorList>
    </citation>
    <scope>IDENTIFICATION</scope>
    <source>
        <strain evidence="2">TTRI</strain>
    </source>
</reference>
<evidence type="ECO:0000313" key="3">
    <source>
        <dbReference type="Proteomes" id="UP000078200"/>
    </source>
</evidence>
<evidence type="ECO:0000256" key="1">
    <source>
        <dbReference type="SAM" id="MobiDB-lite"/>
    </source>
</evidence>
<dbReference type="EnsemblMetazoa" id="GAUT046563-RA">
    <property type="protein sequence ID" value="GAUT046563-PA"/>
    <property type="gene ID" value="GAUT046563"/>
</dbReference>
<dbReference type="Proteomes" id="UP000078200">
    <property type="component" value="Unassembled WGS sequence"/>
</dbReference>
<proteinExistence type="predicted"/>
<evidence type="ECO:0000313" key="2">
    <source>
        <dbReference type="EnsemblMetazoa" id="GAUT046563-PA"/>
    </source>
</evidence>
<keyword evidence="3" id="KW-1185">Reference proteome</keyword>
<feature type="compositionally biased region" description="Low complexity" evidence="1">
    <location>
        <begin position="84"/>
        <end position="95"/>
    </location>
</feature>